<evidence type="ECO:0000313" key="2">
    <source>
        <dbReference type="Proteomes" id="UP000466442"/>
    </source>
</evidence>
<gene>
    <name evidence="1" type="ORF">GE061_010647</name>
</gene>
<protein>
    <submittedName>
        <fullName evidence="1">Uncharacterized protein</fullName>
    </submittedName>
</protein>
<dbReference type="Proteomes" id="UP000466442">
    <property type="component" value="Unassembled WGS sequence"/>
</dbReference>
<keyword evidence="2" id="KW-1185">Reference proteome</keyword>
<evidence type="ECO:0000313" key="1">
    <source>
        <dbReference type="EMBL" id="KAF6212935.1"/>
    </source>
</evidence>
<dbReference type="EMBL" id="WIXP02000003">
    <property type="protein sequence ID" value="KAF6212935.1"/>
    <property type="molecule type" value="Genomic_DNA"/>
</dbReference>
<sequence>MLFVELPSIAVDMDGESGDEDRSVSESVVAVRAAPDRPTDKHLSTHPPTSPPYVKLAFVGFRFFPHQKPPSDLPHFVWQGRQRC</sequence>
<name>A0A8S9XZA7_APOLU</name>
<reference evidence="1" key="1">
    <citation type="journal article" date="2021" name="Mol. Ecol. Resour.">
        <title>Apolygus lucorum genome provides insights into omnivorousness and mesophyll feeding.</title>
        <authorList>
            <person name="Liu Y."/>
            <person name="Liu H."/>
            <person name="Wang H."/>
            <person name="Huang T."/>
            <person name="Liu B."/>
            <person name="Yang B."/>
            <person name="Yin L."/>
            <person name="Li B."/>
            <person name="Zhang Y."/>
            <person name="Zhang S."/>
            <person name="Jiang F."/>
            <person name="Zhang X."/>
            <person name="Ren Y."/>
            <person name="Wang B."/>
            <person name="Wang S."/>
            <person name="Lu Y."/>
            <person name="Wu K."/>
            <person name="Fan W."/>
            <person name="Wang G."/>
        </authorList>
    </citation>
    <scope>NUCLEOTIDE SEQUENCE</scope>
    <source>
        <strain evidence="1">12Hb</strain>
    </source>
</reference>
<accession>A0A8S9XZA7</accession>
<proteinExistence type="predicted"/>
<dbReference type="AlphaFoldDB" id="A0A8S9XZA7"/>
<comment type="caution">
    <text evidence="1">The sequence shown here is derived from an EMBL/GenBank/DDBJ whole genome shotgun (WGS) entry which is preliminary data.</text>
</comment>
<organism evidence="1 2">
    <name type="scientific">Apolygus lucorum</name>
    <name type="common">Small green plant bug</name>
    <name type="synonym">Lygocoris lucorum</name>
    <dbReference type="NCBI Taxonomy" id="248454"/>
    <lineage>
        <taxon>Eukaryota</taxon>
        <taxon>Metazoa</taxon>
        <taxon>Ecdysozoa</taxon>
        <taxon>Arthropoda</taxon>
        <taxon>Hexapoda</taxon>
        <taxon>Insecta</taxon>
        <taxon>Pterygota</taxon>
        <taxon>Neoptera</taxon>
        <taxon>Paraneoptera</taxon>
        <taxon>Hemiptera</taxon>
        <taxon>Heteroptera</taxon>
        <taxon>Panheteroptera</taxon>
        <taxon>Cimicomorpha</taxon>
        <taxon>Miridae</taxon>
        <taxon>Mirini</taxon>
        <taxon>Apolygus</taxon>
    </lineage>
</organism>